<proteinExistence type="inferred from homology"/>
<dbReference type="PANTHER" id="PTHR33392:SF6">
    <property type="entry name" value="POLYISOPRENYL-TEICHOIC ACID--PEPTIDOGLYCAN TEICHOIC ACID TRANSFERASE TAGU"/>
    <property type="match status" value="1"/>
</dbReference>
<feature type="domain" description="LytR/CpsA/Psr regulator C-terminal" evidence="3">
    <location>
        <begin position="255"/>
        <end position="342"/>
    </location>
</feature>
<dbReference type="PANTHER" id="PTHR33392">
    <property type="entry name" value="POLYISOPRENYL-TEICHOIC ACID--PEPTIDOGLYCAN TEICHOIC ACID TRANSFERASE TAGU"/>
    <property type="match status" value="1"/>
</dbReference>
<gene>
    <name evidence="4" type="ORF">COV40_02995</name>
</gene>
<dbReference type="AlphaFoldDB" id="A0A2H0PYB6"/>
<dbReference type="Proteomes" id="UP000231154">
    <property type="component" value="Unassembled WGS sequence"/>
</dbReference>
<dbReference type="Pfam" id="PF13399">
    <property type="entry name" value="LytR_C"/>
    <property type="match status" value="1"/>
</dbReference>
<protein>
    <recommendedName>
        <fullName evidence="6">Cell envelope-related transcriptional attenuator domain-containing protein</fullName>
    </recommendedName>
</protein>
<evidence type="ECO:0000259" key="2">
    <source>
        <dbReference type="Pfam" id="PF03816"/>
    </source>
</evidence>
<dbReference type="InterPro" id="IPR050922">
    <property type="entry name" value="LytR/CpsA/Psr_CW_biosynth"/>
</dbReference>
<dbReference type="Pfam" id="PF03816">
    <property type="entry name" value="LytR_cpsA_psr"/>
    <property type="match status" value="1"/>
</dbReference>
<feature type="domain" description="Cell envelope-related transcriptional attenuator" evidence="2">
    <location>
        <begin position="3"/>
        <end position="155"/>
    </location>
</feature>
<evidence type="ECO:0000313" key="5">
    <source>
        <dbReference type="Proteomes" id="UP000231154"/>
    </source>
</evidence>
<dbReference type="Gene3D" id="3.40.630.190">
    <property type="entry name" value="LCP protein"/>
    <property type="match status" value="1"/>
</dbReference>
<comment type="similarity">
    <text evidence="1">Belongs to the LytR/CpsA/Psr (LCP) family.</text>
</comment>
<dbReference type="InterPro" id="IPR004474">
    <property type="entry name" value="LytR_CpsA_psr"/>
</dbReference>
<evidence type="ECO:0000259" key="3">
    <source>
        <dbReference type="Pfam" id="PF13399"/>
    </source>
</evidence>
<evidence type="ECO:0000256" key="1">
    <source>
        <dbReference type="ARBA" id="ARBA00006068"/>
    </source>
</evidence>
<reference evidence="4 5" key="1">
    <citation type="submission" date="2017-09" db="EMBL/GenBank/DDBJ databases">
        <title>Depth-based differentiation of microbial function through sediment-hosted aquifers and enrichment of novel symbionts in the deep terrestrial subsurface.</title>
        <authorList>
            <person name="Probst A.J."/>
            <person name="Ladd B."/>
            <person name="Jarett J.K."/>
            <person name="Geller-Mcgrath D.E."/>
            <person name="Sieber C.M."/>
            <person name="Emerson J.B."/>
            <person name="Anantharaman K."/>
            <person name="Thomas B.C."/>
            <person name="Malmstrom R."/>
            <person name="Stieglmeier M."/>
            <person name="Klingl A."/>
            <person name="Woyke T."/>
            <person name="Ryan C.M."/>
            <person name="Banfield J.F."/>
        </authorList>
    </citation>
    <scope>NUCLEOTIDE SEQUENCE [LARGE SCALE GENOMIC DNA]</scope>
    <source>
        <strain evidence="4">CG11_big_fil_rev_8_21_14_0_20_42_15</strain>
    </source>
</reference>
<comment type="caution">
    <text evidence="4">The sequence shown here is derived from an EMBL/GenBank/DDBJ whole genome shotgun (WGS) entry which is preliminary data.</text>
</comment>
<sequence length="351" mass="38838">MQVISINPDDKSLAMLSIPRDLYVTMKSPSYAGKINRVYNLGNEKTKEGGANLMKQKIGEILDLPIHYYVGVDFTGFKKAVDAVGGIDVYVDKDLYDPSYPADDMINFSPFKISAGMQHMNGDTALKYARSRESTSDFDRSARQQKVISAFKDKILSSGVLNNLEKVISLANIAGSNIKTDLSVAEIKELAKIVKELDKSKTISKVLDNDQDGPFYSDSSSGTFYLKPKSGSWKEVQKIAHEIFTDPFLKREAANIEIINASHSSIATIADLSSTLKSYGYNIVKTSTSKSFQKETEIYDYSNGNKKYTLEFLANRLRASVITKQQSSGAGVDLQLIVGDNYKEAYVKGKN</sequence>
<accession>A0A2H0PYB6</accession>
<organism evidence="4 5">
    <name type="scientific">Candidatus Berkelbacteria bacterium CG11_big_fil_rev_8_21_14_0_20_42_15</name>
    <dbReference type="NCBI Taxonomy" id="1974517"/>
    <lineage>
        <taxon>Bacteria</taxon>
        <taxon>Candidatus Berkelbacteria</taxon>
    </lineage>
</organism>
<dbReference type="NCBIfam" id="TIGR00350">
    <property type="entry name" value="lytR_cpsA_psr"/>
    <property type="match status" value="1"/>
</dbReference>
<evidence type="ECO:0000313" key="4">
    <source>
        <dbReference type="EMBL" id="PIR27043.1"/>
    </source>
</evidence>
<name>A0A2H0PYB6_9BACT</name>
<dbReference type="InterPro" id="IPR027381">
    <property type="entry name" value="LytR/CpsA/Psr_C"/>
</dbReference>
<evidence type="ECO:0008006" key="6">
    <source>
        <dbReference type="Google" id="ProtNLM"/>
    </source>
</evidence>
<dbReference type="EMBL" id="PCXF01000089">
    <property type="protein sequence ID" value="PIR27043.1"/>
    <property type="molecule type" value="Genomic_DNA"/>
</dbReference>